<dbReference type="Gene3D" id="3.30.1490.480">
    <property type="entry name" value="Endolytic murein transglycosylase"/>
    <property type="match status" value="1"/>
</dbReference>
<reference evidence="8" key="2">
    <citation type="journal article" date="2021" name="Microbiome">
        <title>Successional dynamics and alternative stable states in a saline activated sludge microbial community over 9 years.</title>
        <authorList>
            <person name="Wang Y."/>
            <person name="Ye J."/>
            <person name="Ju F."/>
            <person name="Liu L."/>
            <person name="Boyd J.A."/>
            <person name="Deng Y."/>
            <person name="Parks D.H."/>
            <person name="Jiang X."/>
            <person name="Yin X."/>
            <person name="Woodcroft B.J."/>
            <person name="Tyson G.W."/>
            <person name="Hugenholtz P."/>
            <person name="Polz M.F."/>
            <person name="Zhang T."/>
        </authorList>
    </citation>
    <scope>NUCLEOTIDE SEQUENCE</scope>
    <source>
        <strain evidence="8">HKST-UBA16</strain>
    </source>
</reference>
<evidence type="ECO:0000256" key="3">
    <source>
        <dbReference type="ARBA" id="ARBA00022989"/>
    </source>
</evidence>
<proteinExistence type="inferred from homology"/>
<dbReference type="GO" id="GO:0005886">
    <property type="term" value="C:plasma membrane"/>
    <property type="evidence" value="ECO:0007669"/>
    <property type="project" value="UniProtKB-SubCell"/>
</dbReference>
<accession>A0A955KUV6</accession>
<dbReference type="HAMAP" id="MF_02065">
    <property type="entry name" value="MltG"/>
    <property type="match status" value="1"/>
</dbReference>
<dbReference type="InterPro" id="IPR003770">
    <property type="entry name" value="MLTG-like"/>
</dbReference>
<dbReference type="AlphaFoldDB" id="A0A955KUV6"/>
<evidence type="ECO:0000256" key="1">
    <source>
        <dbReference type="ARBA" id="ARBA00022475"/>
    </source>
</evidence>
<evidence type="ECO:0000256" key="6">
    <source>
        <dbReference type="ARBA" id="ARBA00023316"/>
    </source>
</evidence>
<gene>
    <name evidence="7 8" type="primary">mltG</name>
    <name evidence="8" type="ORF">KC622_01660</name>
</gene>
<dbReference type="EMBL" id="JAGQLM010000064">
    <property type="protein sequence ID" value="MCA9375017.1"/>
    <property type="molecule type" value="Genomic_DNA"/>
</dbReference>
<feature type="transmembrane region" description="Helical" evidence="7">
    <location>
        <begin position="20"/>
        <end position="42"/>
    </location>
</feature>
<evidence type="ECO:0000313" key="9">
    <source>
        <dbReference type="Proteomes" id="UP000748332"/>
    </source>
</evidence>
<comment type="caution">
    <text evidence="8">The sequence shown here is derived from an EMBL/GenBank/DDBJ whole genome shotgun (WGS) entry which is preliminary data.</text>
</comment>
<dbReference type="PANTHER" id="PTHR30518:SF2">
    <property type="entry name" value="ENDOLYTIC MUREIN TRANSGLYCOSYLASE"/>
    <property type="match status" value="1"/>
</dbReference>
<comment type="function">
    <text evidence="7">Functions as a peptidoglycan terminase that cleaves nascent peptidoglycan strands endolytically to terminate their elongation.</text>
</comment>
<dbReference type="Pfam" id="PF02618">
    <property type="entry name" value="YceG"/>
    <property type="match status" value="1"/>
</dbReference>
<dbReference type="Proteomes" id="UP000748332">
    <property type="component" value="Unassembled WGS sequence"/>
</dbReference>
<evidence type="ECO:0000256" key="5">
    <source>
        <dbReference type="ARBA" id="ARBA00023239"/>
    </source>
</evidence>
<evidence type="ECO:0000256" key="2">
    <source>
        <dbReference type="ARBA" id="ARBA00022692"/>
    </source>
</evidence>
<comment type="catalytic activity">
    <reaction evidence="7">
        <text>a peptidoglycan chain = a peptidoglycan chain with N-acetyl-1,6-anhydromuramyl-[peptide] at the reducing end + a peptidoglycan chain with N-acetylglucosamine at the non-reducing end.</text>
        <dbReference type="EC" id="4.2.2.29"/>
    </reaction>
</comment>
<keyword evidence="4 7" id="KW-0472">Membrane</keyword>
<evidence type="ECO:0000256" key="7">
    <source>
        <dbReference type="HAMAP-Rule" id="MF_02065"/>
    </source>
</evidence>
<dbReference type="EC" id="4.2.2.29" evidence="7"/>
<protein>
    <recommendedName>
        <fullName evidence="7">Endolytic murein transglycosylase</fullName>
        <ecNumber evidence="7">4.2.2.29</ecNumber>
    </recommendedName>
    <alternativeName>
        <fullName evidence="7">Peptidoglycan lytic transglycosylase</fullName>
    </alternativeName>
    <alternativeName>
        <fullName evidence="7">Peptidoglycan polymerization terminase</fullName>
    </alternativeName>
</protein>
<comment type="similarity">
    <text evidence="7">Belongs to the transglycosylase MltG family.</text>
</comment>
<dbReference type="GO" id="GO:0008932">
    <property type="term" value="F:lytic endotransglycosylase activity"/>
    <property type="evidence" value="ECO:0007669"/>
    <property type="project" value="UniProtKB-UniRule"/>
</dbReference>
<keyword evidence="5 7" id="KW-0456">Lyase</keyword>
<dbReference type="NCBIfam" id="TIGR00247">
    <property type="entry name" value="endolytic transglycosylase MltG"/>
    <property type="match status" value="1"/>
</dbReference>
<dbReference type="GO" id="GO:0009252">
    <property type="term" value="P:peptidoglycan biosynthetic process"/>
    <property type="evidence" value="ECO:0007669"/>
    <property type="project" value="UniProtKB-UniRule"/>
</dbReference>
<feature type="site" description="Important for catalytic activity" evidence="7">
    <location>
        <position position="233"/>
    </location>
</feature>
<dbReference type="PANTHER" id="PTHR30518">
    <property type="entry name" value="ENDOLYTIC MUREIN TRANSGLYCOSYLASE"/>
    <property type="match status" value="1"/>
</dbReference>
<keyword evidence="2 7" id="KW-0812">Transmembrane</keyword>
<evidence type="ECO:0000313" key="8">
    <source>
        <dbReference type="EMBL" id="MCA9375017.1"/>
    </source>
</evidence>
<dbReference type="GO" id="GO:0071555">
    <property type="term" value="P:cell wall organization"/>
    <property type="evidence" value="ECO:0007669"/>
    <property type="project" value="UniProtKB-KW"/>
</dbReference>
<evidence type="ECO:0000256" key="4">
    <source>
        <dbReference type="ARBA" id="ARBA00023136"/>
    </source>
</evidence>
<reference evidence="8" key="1">
    <citation type="submission" date="2020-04" db="EMBL/GenBank/DDBJ databases">
        <authorList>
            <person name="Zhang T."/>
        </authorList>
    </citation>
    <scope>NUCLEOTIDE SEQUENCE</scope>
    <source>
        <strain evidence="8">HKST-UBA16</strain>
    </source>
</reference>
<keyword evidence="3 7" id="KW-1133">Transmembrane helix</keyword>
<keyword evidence="6 7" id="KW-0961">Cell wall biogenesis/degradation</keyword>
<name>A0A955KUV6_9BACT</name>
<comment type="subcellular location">
    <subcellularLocation>
        <location evidence="7">Cell membrane</location>
        <topology evidence="7">Single-pass membrane protein</topology>
    </subcellularLocation>
</comment>
<keyword evidence="1 7" id="KW-1003">Cell membrane</keyword>
<organism evidence="8 9">
    <name type="scientific">Candidatus Dojkabacteria bacterium</name>
    <dbReference type="NCBI Taxonomy" id="2099670"/>
    <lineage>
        <taxon>Bacteria</taxon>
        <taxon>Candidatus Dojkabacteria</taxon>
    </lineage>
</organism>
<sequence>MKAIKPTVSPKRKIPKANPIKKIGFAAISVVLMLIFGISVYYSNAIKNPNSTSSEEIQFTIEEGETVQEVAEKLVNLGLLKDSRKSAFLIYTKQTDQASKIQAGVFRLPKNLNIEELAIELQKAGVPDLWVTIPEGLRIDEVGRILQTEFNKYDESVFDKARFLGLTTDKNFIQSLGITDTDTLEGYLFPNRYLLPIQSTEELVINQMVTAFSDSVDEISYHDLIIASMVEREGRNDEERRMIADIISRREKEGWFLNIDATLLYFYKDWSKELTERDINQDQPYNTYTRTGLPPTPICNPGLSSINAVLDPVPNSYYYYIHDASGNIHYATTEQEHYQNVQNYLLR</sequence>